<comment type="caution">
    <text evidence="1">The sequence shown here is derived from an EMBL/GenBank/DDBJ whole genome shotgun (WGS) entry which is preliminary data.</text>
</comment>
<proteinExistence type="predicted"/>
<name>A0A2U1M2F6_ARTAN</name>
<keyword evidence="2" id="KW-1185">Reference proteome</keyword>
<dbReference type="STRING" id="35608.A0A2U1M2F6"/>
<dbReference type="OrthoDB" id="1272441at2759"/>
<reference evidence="1 2" key="1">
    <citation type="journal article" date="2018" name="Mol. Plant">
        <title>The genome of Artemisia annua provides insight into the evolution of Asteraceae family and artemisinin biosynthesis.</title>
        <authorList>
            <person name="Shen Q."/>
            <person name="Zhang L."/>
            <person name="Liao Z."/>
            <person name="Wang S."/>
            <person name="Yan T."/>
            <person name="Shi P."/>
            <person name="Liu M."/>
            <person name="Fu X."/>
            <person name="Pan Q."/>
            <person name="Wang Y."/>
            <person name="Lv Z."/>
            <person name="Lu X."/>
            <person name="Zhang F."/>
            <person name="Jiang W."/>
            <person name="Ma Y."/>
            <person name="Chen M."/>
            <person name="Hao X."/>
            <person name="Li L."/>
            <person name="Tang Y."/>
            <person name="Lv G."/>
            <person name="Zhou Y."/>
            <person name="Sun X."/>
            <person name="Brodelius P.E."/>
            <person name="Rose J.K.C."/>
            <person name="Tang K."/>
        </authorList>
    </citation>
    <scope>NUCLEOTIDE SEQUENCE [LARGE SCALE GENOMIC DNA]</scope>
    <source>
        <strain evidence="2">cv. Huhao1</strain>
        <tissue evidence="1">Leaf</tissue>
    </source>
</reference>
<evidence type="ECO:0000313" key="2">
    <source>
        <dbReference type="Proteomes" id="UP000245207"/>
    </source>
</evidence>
<sequence>MGLSAYQHHWLYNQMMVYLHLRKLHNRYLELQEAQARIKYLEDERAEEANECSFAGGEAANLATCLVRNSIANEQFEEQLKATHLQHSQIAEKERITFRSCDTCFSQWSQVLEELRKLINWLAEEEPNDRVRLIFCCHTQEGLVEHLFSGSNITKSNSFEKIKGTVCHHAFNALDAVPMTLAENSAAITRTDIFDLLVDIFPREDIKEEVMTSIPTVNVPVGGPSNTYSYMAPQHSLQSGSPGLISNKPMMDPGLYAQQPPL</sequence>
<dbReference type="Proteomes" id="UP000245207">
    <property type="component" value="Unassembled WGS sequence"/>
</dbReference>
<gene>
    <name evidence="1" type="ORF">CTI12_AA305790</name>
</gene>
<accession>A0A2U1M2F6</accession>
<organism evidence="1 2">
    <name type="scientific">Artemisia annua</name>
    <name type="common">Sweet wormwood</name>
    <dbReference type="NCBI Taxonomy" id="35608"/>
    <lineage>
        <taxon>Eukaryota</taxon>
        <taxon>Viridiplantae</taxon>
        <taxon>Streptophyta</taxon>
        <taxon>Embryophyta</taxon>
        <taxon>Tracheophyta</taxon>
        <taxon>Spermatophyta</taxon>
        <taxon>Magnoliopsida</taxon>
        <taxon>eudicotyledons</taxon>
        <taxon>Gunneridae</taxon>
        <taxon>Pentapetalae</taxon>
        <taxon>asterids</taxon>
        <taxon>campanulids</taxon>
        <taxon>Asterales</taxon>
        <taxon>Asteraceae</taxon>
        <taxon>Asteroideae</taxon>
        <taxon>Anthemideae</taxon>
        <taxon>Artemisiinae</taxon>
        <taxon>Artemisia</taxon>
    </lineage>
</organism>
<dbReference type="EMBL" id="PKPP01006754">
    <property type="protein sequence ID" value="PWA55433.1"/>
    <property type="molecule type" value="Genomic_DNA"/>
</dbReference>
<dbReference type="AlphaFoldDB" id="A0A2U1M2F6"/>
<protein>
    <submittedName>
        <fullName evidence="1">Histone-fold</fullName>
    </submittedName>
</protein>
<evidence type="ECO:0000313" key="1">
    <source>
        <dbReference type="EMBL" id="PWA55433.1"/>
    </source>
</evidence>